<sequence length="292" mass="33754">METYGYKPKRLLPTEIEKQSTECLTYRVETVAIENSMLKNELNVTNREIKELLDRLHRTEDGEAGEPVESCEPVVESSGTTVESPGTGVDSTDTIVDNSAEELGKTNTKLEHTEINYRKASVDKESLLLQLEQLKSQLNNITTNDITRYKEQKREFETEIAVLRERNKDLEELVKLLKEKSREKDNEYSKMDNDLRHAHSTINVLQGDLGRSNGECKRLEREWESYKHRVKSMLAAKDKEIKALQQGVNFTEDTKILMEQIEHLKEEREVLSEAVNRVRGECGDMKQYMETL</sequence>
<feature type="non-terminal residue" evidence="2">
    <location>
        <position position="292"/>
    </location>
</feature>
<proteinExistence type="predicted"/>
<evidence type="ECO:0000313" key="2">
    <source>
        <dbReference type="EMBL" id="JAT85852.1"/>
    </source>
</evidence>
<feature type="coiled-coil region" evidence="1">
    <location>
        <begin position="117"/>
        <end position="222"/>
    </location>
</feature>
<accession>A0A1E1WFT2</accession>
<name>A0A1E1WFT2_PECGO</name>
<keyword evidence="1" id="KW-0175">Coiled coil</keyword>
<protein>
    <submittedName>
        <fullName evidence="2">Uncharacterized protein</fullName>
    </submittedName>
</protein>
<dbReference type="OrthoDB" id="248903at2759"/>
<organism evidence="2">
    <name type="scientific">Pectinophora gossypiella</name>
    <name type="common">Cotton pink bollworm</name>
    <name type="synonym">Depressaria gossypiella</name>
    <dbReference type="NCBI Taxonomy" id="13191"/>
    <lineage>
        <taxon>Eukaryota</taxon>
        <taxon>Metazoa</taxon>
        <taxon>Ecdysozoa</taxon>
        <taxon>Arthropoda</taxon>
        <taxon>Hexapoda</taxon>
        <taxon>Insecta</taxon>
        <taxon>Pterygota</taxon>
        <taxon>Neoptera</taxon>
        <taxon>Endopterygota</taxon>
        <taxon>Lepidoptera</taxon>
        <taxon>Glossata</taxon>
        <taxon>Ditrysia</taxon>
        <taxon>Gelechioidea</taxon>
        <taxon>Gelechiidae</taxon>
        <taxon>Apatetrinae</taxon>
        <taxon>Pectinophora</taxon>
    </lineage>
</organism>
<dbReference type="EMBL" id="GDQN01005202">
    <property type="protein sequence ID" value="JAT85852.1"/>
    <property type="molecule type" value="Transcribed_RNA"/>
</dbReference>
<evidence type="ECO:0000256" key="1">
    <source>
        <dbReference type="SAM" id="Coils"/>
    </source>
</evidence>
<reference evidence="2" key="1">
    <citation type="submission" date="2015-09" db="EMBL/GenBank/DDBJ databases">
        <title>De novo assembly of Pectinophora gossypiella (Pink Bollworm) gut transcriptome.</title>
        <authorList>
            <person name="Tassone E.E."/>
        </authorList>
    </citation>
    <scope>NUCLEOTIDE SEQUENCE</scope>
</reference>
<dbReference type="Gene3D" id="1.10.287.1490">
    <property type="match status" value="1"/>
</dbReference>
<gene>
    <name evidence="2" type="ORF">g.4860</name>
</gene>
<feature type="coiled-coil region" evidence="1">
    <location>
        <begin position="254"/>
        <end position="281"/>
    </location>
</feature>
<dbReference type="AlphaFoldDB" id="A0A1E1WFT2"/>
<feature type="coiled-coil region" evidence="1">
    <location>
        <begin position="35"/>
        <end position="62"/>
    </location>
</feature>